<evidence type="ECO:0000259" key="8">
    <source>
        <dbReference type="PROSITE" id="PS50011"/>
    </source>
</evidence>
<feature type="signal peptide" evidence="7">
    <location>
        <begin position="1"/>
        <end position="22"/>
    </location>
</feature>
<feature type="compositionally biased region" description="Basic residues" evidence="6">
    <location>
        <begin position="592"/>
        <end position="603"/>
    </location>
</feature>
<keyword evidence="2" id="KW-0808">Transferase</keyword>
<dbReference type="PROSITE" id="PS50011">
    <property type="entry name" value="PROTEIN_KINASE_DOM"/>
    <property type="match status" value="1"/>
</dbReference>
<dbReference type="GO" id="GO:0004674">
    <property type="term" value="F:protein serine/threonine kinase activity"/>
    <property type="evidence" value="ECO:0007669"/>
    <property type="project" value="UniProtKB-KW"/>
</dbReference>
<feature type="domain" description="Protein kinase" evidence="8">
    <location>
        <begin position="1"/>
        <end position="144"/>
    </location>
</feature>
<feature type="chain" id="PRO_5031074450" description="Protein kinase domain-containing protein" evidence="7">
    <location>
        <begin position="23"/>
        <end position="926"/>
    </location>
</feature>
<dbReference type="Gene3D" id="1.10.510.10">
    <property type="entry name" value="Transferase(Phosphotransferase) domain 1"/>
    <property type="match status" value="1"/>
</dbReference>
<dbReference type="InterPro" id="IPR050494">
    <property type="entry name" value="Ser_Thr_dual-spec_kinase"/>
</dbReference>
<evidence type="ECO:0000256" key="1">
    <source>
        <dbReference type="ARBA" id="ARBA00022527"/>
    </source>
</evidence>
<dbReference type="PANTHER" id="PTHR24058">
    <property type="entry name" value="DUAL SPECIFICITY PROTEIN KINASE"/>
    <property type="match status" value="1"/>
</dbReference>
<feature type="compositionally biased region" description="Basic residues" evidence="6">
    <location>
        <begin position="410"/>
        <end position="420"/>
    </location>
</feature>
<dbReference type="PANTHER" id="PTHR24058:SF17">
    <property type="entry name" value="HOMEODOMAIN INTERACTING PROTEIN KINASE, ISOFORM D"/>
    <property type="match status" value="1"/>
</dbReference>
<dbReference type="InterPro" id="IPR000719">
    <property type="entry name" value="Prot_kinase_dom"/>
</dbReference>
<feature type="region of interest" description="Disordered" evidence="6">
    <location>
        <begin position="535"/>
        <end position="557"/>
    </location>
</feature>
<evidence type="ECO:0000256" key="5">
    <source>
        <dbReference type="ARBA" id="ARBA00022840"/>
    </source>
</evidence>
<keyword evidence="3" id="KW-0547">Nucleotide-binding</keyword>
<feature type="region of interest" description="Disordered" evidence="6">
    <location>
        <begin position="801"/>
        <end position="827"/>
    </location>
</feature>
<organism evidence="9">
    <name type="scientific">Timema bartmani</name>
    <dbReference type="NCBI Taxonomy" id="61472"/>
    <lineage>
        <taxon>Eukaryota</taxon>
        <taxon>Metazoa</taxon>
        <taxon>Ecdysozoa</taxon>
        <taxon>Arthropoda</taxon>
        <taxon>Hexapoda</taxon>
        <taxon>Insecta</taxon>
        <taxon>Pterygota</taxon>
        <taxon>Neoptera</taxon>
        <taxon>Polyneoptera</taxon>
        <taxon>Phasmatodea</taxon>
        <taxon>Timematodea</taxon>
        <taxon>Timematoidea</taxon>
        <taxon>Timematidae</taxon>
        <taxon>Timema</taxon>
    </lineage>
</organism>
<reference evidence="9" key="1">
    <citation type="submission" date="2020-11" db="EMBL/GenBank/DDBJ databases">
        <authorList>
            <person name="Tran Van P."/>
        </authorList>
    </citation>
    <scope>NUCLEOTIDE SEQUENCE</scope>
</reference>
<dbReference type="EMBL" id="OD569711">
    <property type="protein sequence ID" value="CAD7448208.1"/>
    <property type="molecule type" value="Genomic_DNA"/>
</dbReference>
<dbReference type="GO" id="GO:0005524">
    <property type="term" value="F:ATP binding"/>
    <property type="evidence" value="ECO:0007669"/>
    <property type="project" value="UniProtKB-KW"/>
</dbReference>
<keyword evidence="7" id="KW-0732">Signal</keyword>
<keyword evidence="5" id="KW-0067">ATP-binding</keyword>
<evidence type="ECO:0000256" key="7">
    <source>
        <dbReference type="SAM" id="SignalP"/>
    </source>
</evidence>
<keyword evidence="1" id="KW-0723">Serine/threonine-protein kinase</keyword>
<evidence type="ECO:0000256" key="6">
    <source>
        <dbReference type="SAM" id="MobiDB-lite"/>
    </source>
</evidence>
<dbReference type="GO" id="GO:0004713">
    <property type="term" value="F:protein tyrosine kinase activity"/>
    <property type="evidence" value="ECO:0007669"/>
    <property type="project" value="TreeGrafter"/>
</dbReference>
<dbReference type="AlphaFoldDB" id="A0A7R9I5K6"/>
<keyword evidence="4" id="KW-0418">Kinase</keyword>
<feature type="region of interest" description="Disordered" evidence="6">
    <location>
        <begin position="591"/>
        <end position="614"/>
    </location>
</feature>
<dbReference type="GO" id="GO:0005634">
    <property type="term" value="C:nucleus"/>
    <property type="evidence" value="ECO:0007669"/>
    <property type="project" value="TreeGrafter"/>
</dbReference>
<protein>
    <recommendedName>
        <fullName evidence="8">Protein kinase domain-containing protein</fullName>
    </recommendedName>
</protein>
<sequence>MWSLGCVVAELFLGWPLYPGSSEYDQIRYISQTQGLPTEHMLNNASKTIKFFYRDMDSTYPFWRLKTPEEHEAETGIKSKEARKYIFNCLDDIGQVNVPTDLEGGELLAEKADRREFIDLLKRMLTMDQERRITPGEALNHAFVTLAHLVDYAHCNNVKASVQMMEVCRRNSYSNSHHQPTQQAPPLVANFVPSSNGNVTLTFNNQVQRLVRERATGYDNLYQLYNGRSVARQYTGTTRADPFHQHQLVPSILCPTGYQGMGSPAKHVTVVAQQPPPQLQIQPPIISQQVTAQQQYVPVSMVEQSGRQMLLTNAVQTSWPANRQMVVPSWQQIPPQQQPLLSDAGDWGRPLLVDSGAILQEHRPVFPVDVGAEVYDSSGLVDPHQAWASSKRGVPSKSSSHQLVPPQPTTHHHHHHHHHLAVPSHKKEPTQLSPVKKRVKEGTPPSESVIGYNGTGSARRRHSPASGSHWQHHGSVVQPTGKHHSHVVQQLQQQSQEQQPPQVVPVTSNRQQTITIHDTPSPAVSVITISDSEDEASGKWMGGGAHSAPSRQANGRQRKNVISCVTVADSDGEDHRSPSKLQMQPVVASQLYHHHHHHHHHHQQQQQSTSHSHVREIKPEPQISYSLGASQSQKKRLLAKAQSECMLGGVVTTKREPGITEYHHVHPGEYVHHSTACKEALVNSSATSYQYLNTSAAPTQQHVVYTDSDCFSCNGAGEKRVSWVPPTAHSSRDLLAPPSAHKRDHLAVAHREYLVQQQVTGCDVTLLSAVAPIQPPVAHTTREPLAVTTREQNLKTWSNTPVSYQGYRHSGGHLSPQPSPQHPLAAAGQPLYHQPDLYRRPAVYVATTQPAYHQVAPFTAGRALPPPAHHASARPVLATHPTHPLPAHMQPAAVFPAHPQVAASYGFASLSPAKSHQYQPSLWFAE</sequence>
<evidence type="ECO:0000256" key="4">
    <source>
        <dbReference type="ARBA" id="ARBA00022777"/>
    </source>
</evidence>
<dbReference type="SUPFAM" id="SSF56112">
    <property type="entry name" value="Protein kinase-like (PK-like)"/>
    <property type="match status" value="1"/>
</dbReference>
<feature type="region of interest" description="Disordered" evidence="6">
    <location>
        <begin position="386"/>
        <end position="503"/>
    </location>
</feature>
<name>A0A7R9I5K6_9NEOP</name>
<dbReference type="GO" id="GO:0005737">
    <property type="term" value="C:cytoplasm"/>
    <property type="evidence" value="ECO:0007669"/>
    <property type="project" value="TreeGrafter"/>
</dbReference>
<evidence type="ECO:0000313" key="9">
    <source>
        <dbReference type="EMBL" id="CAD7448208.1"/>
    </source>
</evidence>
<dbReference type="InterPro" id="IPR011009">
    <property type="entry name" value="Kinase-like_dom_sf"/>
</dbReference>
<evidence type="ECO:0000256" key="2">
    <source>
        <dbReference type="ARBA" id="ARBA00022679"/>
    </source>
</evidence>
<gene>
    <name evidence="9" type="ORF">TBIB3V08_LOCUS10497</name>
</gene>
<feature type="compositionally biased region" description="Low complexity" evidence="6">
    <location>
        <begin position="487"/>
        <end position="503"/>
    </location>
</feature>
<proteinExistence type="predicted"/>
<evidence type="ECO:0000256" key="3">
    <source>
        <dbReference type="ARBA" id="ARBA00022741"/>
    </source>
</evidence>
<accession>A0A7R9I5K6</accession>
<feature type="compositionally biased region" description="Low complexity" evidence="6">
    <location>
        <begin position="389"/>
        <end position="400"/>
    </location>
</feature>